<keyword evidence="2" id="KW-1185">Reference proteome</keyword>
<accession>A0A0C3EB79</accession>
<evidence type="ECO:0000313" key="2">
    <source>
        <dbReference type="Proteomes" id="UP000053989"/>
    </source>
</evidence>
<protein>
    <submittedName>
        <fullName evidence="1">Uncharacterized protein</fullName>
    </submittedName>
</protein>
<reference evidence="1 2" key="1">
    <citation type="submission" date="2014-04" db="EMBL/GenBank/DDBJ databases">
        <authorList>
            <consortium name="DOE Joint Genome Institute"/>
            <person name="Kuo A."/>
            <person name="Kohler A."/>
            <person name="Nagy L.G."/>
            <person name="Floudas D."/>
            <person name="Copeland A."/>
            <person name="Barry K.W."/>
            <person name="Cichocki N."/>
            <person name="Veneault-Fourrey C."/>
            <person name="LaButti K."/>
            <person name="Lindquist E.A."/>
            <person name="Lipzen A."/>
            <person name="Lundell T."/>
            <person name="Morin E."/>
            <person name="Murat C."/>
            <person name="Sun H."/>
            <person name="Tunlid A."/>
            <person name="Henrissat B."/>
            <person name="Grigoriev I.V."/>
            <person name="Hibbett D.S."/>
            <person name="Martin F."/>
            <person name="Nordberg H.P."/>
            <person name="Cantor M.N."/>
            <person name="Hua S.X."/>
        </authorList>
    </citation>
    <scope>NUCLEOTIDE SEQUENCE [LARGE SCALE GENOMIC DNA]</scope>
    <source>
        <strain evidence="1 2">Foug A</strain>
    </source>
</reference>
<evidence type="ECO:0000313" key="1">
    <source>
        <dbReference type="EMBL" id="KIM69990.1"/>
    </source>
</evidence>
<dbReference type="InParanoid" id="A0A0C3EB79"/>
<dbReference type="HOGENOM" id="CLU_1960870_0_0_1"/>
<dbReference type="Proteomes" id="UP000053989">
    <property type="component" value="Unassembled WGS sequence"/>
</dbReference>
<proteinExistence type="predicted"/>
<dbReference type="AlphaFoldDB" id="A0A0C3EB79"/>
<name>A0A0C3EB79_9AGAM</name>
<organism evidence="1 2">
    <name type="scientific">Scleroderma citrinum Foug A</name>
    <dbReference type="NCBI Taxonomy" id="1036808"/>
    <lineage>
        <taxon>Eukaryota</taxon>
        <taxon>Fungi</taxon>
        <taxon>Dikarya</taxon>
        <taxon>Basidiomycota</taxon>
        <taxon>Agaricomycotina</taxon>
        <taxon>Agaricomycetes</taxon>
        <taxon>Agaricomycetidae</taxon>
        <taxon>Boletales</taxon>
        <taxon>Sclerodermatineae</taxon>
        <taxon>Sclerodermataceae</taxon>
        <taxon>Scleroderma</taxon>
    </lineage>
</organism>
<reference evidence="2" key="2">
    <citation type="submission" date="2015-01" db="EMBL/GenBank/DDBJ databases">
        <title>Evolutionary Origins and Diversification of the Mycorrhizal Mutualists.</title>
        <authorList>
            <consortium name="DOE Joint Genome Institute"/>
            <consortium name="Mycorrhizal Genomics Consortium"/>
            <person name="Kohler A."/>
            <person name="Kuo A."/>
            <person name="Nagy L.G."/>
            <person name="Floudas D."/>
            <person name="Copeland A."/>
            <person name="Barry K.W."/>
            <person name="Cichocki N."/>
            <person name="Veneault-Fourrey C."/>
            <person name="LaButti K."/>
            <person name="Lindquist E.A."/>
            <person name="Lipzen A."/>
            <person name="Lundell T."/>
            <person name="Morin E."/>
            <person name="Murat C."/>
            <person name="Riley R."/>
            <person name="Ohm R."/>
            <person name="Sun H."/>
            <person name="Tunlid A."/>
            <person name="Henrissat B."/>
            <person name="Grigoriev I.V."/>
            <person name="Hibbett D.S."/>
            <person name="Martin F."/>
        </authorList>
    </citation>
    <scope>NUCLEOTIDE SEQUENCE [LARGE SCALE GENOMIC DNA]</scope>
    <source>
        <strain evidence="2">Foug A</strain>
    </source>
</reference>
<dbReference type="EMBL" id="KN822005">
    <property type="protein sequence ID" value="KIM69990.1"/>
    <property type="molecule type" value="Genomic_DNA"/>
</dbReference>
<gene>
    <name evidence="1" type="ORF">SCLCIDRAFT_1207252</name>
</gene>
<sequence>MGNHLRHYHITRFAIIYNPGRFSSFVSLLISSHALPTLSPTLSDVELLSHGLIMPTAHVLVARPHDTSFTCSCPQVLGNPSVLIACLPCLVPHLRIQPISMIPLPRFFPHSSIIPTASGGHRLLVNAQ</sequence>